<keyword evidence="1" id="KW-0812">Transmembrane</keyword>
<keyword evidence="1" id="KW-1133">Transmembrane helix</keyword>
<feature type="transmembrane region" description="Helical" evidence="1">
    <location>
        <begin position="326"/>
        <end position="346"/>
    </location>
</feature>
<feature type="transmembrane region" description="Helical" evidence="1">
    <location>
        <begin position="141"/>
        <end position="163"/>
    </location>
</feature>
<keyword evidence="1" id="KW-0472">Membrane</keyword>
<gene>
    <name evidence="2" type="ORF">SS7213T_05461</name>
</gene>
<dbReference type="EMBL" id="AEUN01000377">
    <property type="protein sequence ID" value="EHJ08203.1"/>
    <property type="molecule type" value="Genomic_DNA"/>
</dbReference>
<name>G5JI10_9STAP</name>
<dbReference type="PANTHER" id="PTHR37814">
    <property type="entry name" value="CONSERVED MEMBRANE PROTEIN"/>
    <property type="match status" value="1"/>
</dbReference>
<protein>
    <recommendedName>
        <fullName evidence="4">Branched-chain amino acid transport system II carrier protein</fullName>
    </recommendedName>
</protein>
<evidence type="ECO:0000313" key="2">
    <source>
        <dbReference type="EMBL" id="EHJ08203.1"/>
    </source>
</evidence>
<proteinExistence type="predicted"/>
<feature type="transmembrane region" description="Helical" evidence="1">
    <location>
        <begin position="85"/>
        <end position="109"/>
    </location>
</feature>
<accession>G5JI10</accession>
<dbReference type="InterPro" id="IPR038728">
    <property type="entry name" value="YkvI-like"/>
</dbReference>
<evidence type="ECO:0008006" key="4">
    <source>
        <dbReference type="Google" id="ProtNLM"/>
    </source>
</evidence>
<reference evidence="2 3" key="1">
    <citation type="journal article" date="2012" name="BMC Genomics">
        <title>Comparative genomic analysis of the genus Staphylococcus including Staphylococcus aureus and its newly described sister species Staphylococcus simiae.</title>
        <authorList>
            <person name="Suzuki H."/>
            <person name="Lefebure T."/>
            <person name="Pavinski Bitar P."/>
            <person name="Stanhope M.J."/>
        </authorList>
    </citation>
    <scope>NUCLEOTIDE SEQUENCE [LARGE SCALE GENOMIC DNA]</scope>
    <source>
        <strain evidence="2 3">CCM 7213</strain>
    </source>
</reference>
<evidence type="ECO:0000256" key="1">
    <source>
        <dbReference type="SAM" id="Phobius"/>
    </source>
</evidence>
<dbReference type="PANTHER" id="PTHR37814:SF1">
    <property type="entry name" value="MEMBRANE PROTEIN"/>
    <property type="match status" value="1"/>
</dbReference>
<feature type="transmembrane region" description="Helical" evidence="1">
    <location>
        <begin position="261"/>
        <end position="288"/>
    </location>
</feature>
<feature type="transmembrane region" description="Helical" evidence="1">
    <location>
        <begin position="7"/>
        <end position="26"/>
    </location>
</feature>
<keyword evidence="3" id="KW-1185">Reference proteome</keyword>
<feature type="transmembrane region" description="Helical" evidence="1">
    <location>
        <begin position="183"/>
        <end position="207"/>
    </location>
</feature>
<feature type="transmembrane region" description="Helical" evidence="1">
    <location>
        <begin position="115"/>
        <end position="134"/>
    </location>
</feature>
<organism evidence="2 3">
    <name type="scientific">Staphylococcus simiae CCM 7213 = CCUG 51256</name>
    <dbReference type="NCBI Taxonomy" id="911238"/>
    <lineage>
        <taxon>Bacteria</taxon>
        <taxon>Bacillati</taxon>
        <taxon>Bacillota</taxon>
        <taxon>Bacilli</taxon>
        <taxon>Bacillales</taxon>
        <taxon>Staphylococcaceae</taxon>
        <taxon>Staphylococcus</taxon>
    </lineage>
</organism>
<dbReference type="PATRIC" id="fig|911238.3.peg.916"/>
<dbReference type="AlphaFoldDB" id="G5JI10"/>
<dbReference type="RefSeq" id="WP_002463351.1">
    <property type="nucleotide sequence ID" value="NZ_AEUN01000377.1"/>
</dbReference>
<feature type="transmembrane region" description="Helical" evidence="1">
    <location>
        <begin position="219"/>
        <end position="241"/>
    </location>
</feature>
<sequence>MSSIKETIIIAFAFVGVVVGAGFATGQEIFQFFTSHGSYSIIGIIVTGIIVTLGGIIVMQTGYQLHSTNHTNSIHYFLHPFIAKLFDIILTVFLLSLAIIMTAGGAATIHQSFNLPYWLSSLIIVVSIAATLFLKFDRLIAVLGGVTPFLVAIVTIIAIYYFTNGSMDIQSANQYASEHQSAIFHWWFDAINYASLQIAAAFSFLSVMGGRIKNRQSAFYGGLLGGLLITFLLLMINLGLLTQFNQIKHIPLPSLLLANHISPSIGLIMSVIMILVIYNTVVGLMYAFASRFSRPFSTRYFMLIIAMAVLTYICTFIGFISLIGKLFPLMGIFGFILLIPIFYKGIMNHLSKSKKADRPSDKRR</sequence>
<feature type="transmembrane region" description="Helical" evidence="1">
    <location>
        <begin position="38"/>
        <end position="59"/>
    </location>
</feature>
<evidence type="ECO:0000313" key="3">
    <source>
        <dbReference type="Proteomes" id="UP000005413"/>
    </source>
</evidence>
<dbReference type="Proteomes" id="UP000005413">
    <property type="component" value="Unassembled WGS sequence"/>
</dbReference>
<dbReference type="OrthoDB" id="4424890at2"/>
<feature type="transmembrane region" description="Helical" evidence="1">
    <location>
        <begin position="300"/>
        <end position="320"/>
    </location>
</feature>
<comment type="caution">
    <text evidence="2">The sequence shown here is derived from an EMBL/GenBank/DDBJ whole genome shotgun (WGS) entry which is preliminary data.</text>
</comment>